<evidence type="ECO:0000313" key="2">
    <source>
        <dbReference type="Proteomes" id="UP000621799"/>
    </source>
</evidence>
<protein>
    <submittedName>
        <fullName evidence="1">Uncharacterized protein</fullName>
    </submittedName>
</protein>
<evidence type="ECO:0000313" key="1">
    <source>
        <dbReference type="EMBL" id="MBE9042333.1"/>
    </source>
</evidence>
<reference evidence="1" key="1">
    <citation type="submission" date="2020-10" db="EMBL/GenBank/DDBJ databases">
        <authorList>
            <person name="Castelo-Branco R."/>
            <person name="Eusebio N."/>
            <person name="Adriana R."/>
            <person name="Vieira A."/>
            <person name="Brugerolle De Fraissinette N."/>
            <person name="Rezende De Castro R."/>
            <person name="Schneider M.P."/>
            <person name="Vasconcelos V."/>
            <person name="Leao P.N."/>
        </authorList>
    </citation>
    <scope>NUCLEOTIDE SEQUENCE</scope>
    <source>
        <strain evidence="1">LEGE 11467</strain>
    </source>
</reference>
<dbReference type="Proteomes" id="UP000621799">
    <property type="component" value="Unassembled WGS sequence"/>
</dbReference>
<dbReference type="EMBL" id="JADEXN010000337">
    <property type="protein sequence ID" value="MBE9042333.1"/>
    <property type="molecule type" value="Genomic_DNA"/>
</dbReference>
<sequence length="118" mass="13456">MSVSQLKLNLVEGSVSFRFTPEGARELRSHIAELMERLKAATQKAAVGRAGKTSPQKPMEYQYTGEVFLEVFCNPNIWPSPFAAKVLIVLRDDRIRLTTEAELTRTIEDLERYLEQVE</sequence>
<proteinExistence type="predicted"/>
<dbReference type="RefSeq" id="WP_264322497.1">
    <property type="nucleotide sequence ID" value="NZ_JADEXN010000337.1"/>
</dbReference>
<accession>A0A928VZX3</accession>
<organism evidence="1 2">
    <name type="scientific">Zarconia navalis LEGE 11467</name>
    <dbReference type="NCBI Taxonomy" id="1828826"/>
    <lineage>
        <taxon>Bacteria</taxon>
        <taxon>Bacillati</taxon>
        <taxon>Cyanobacteriota</taxon>
        <taxon>Cyanophyceae</taxon>
        <taxon>Oscillatoriophycideae</taxon>
        <taxon>Oscillatoriales</taxon>
        <taxon>Oscillatoriales incertae sedis</taxon>
        <taxon>Zarconia</taxon>
        <taxon>Zarconia navalis</taxon>
    </lineage>
</organism>
<name>A0A928VZX3_9CYAN</name>
<comment type="caution">
    <text evidence="1">The sequence shown here is derived from an EMBL/GenBank/DDBJ whole genome shotgun (WGS) entry which is preliminary data.</text>
</comment>
<dbReference type="AlphaFoldDB" id="A0A928VZX3"/>
<gene>
    <name evidence="1" type="ORF">IQ235_16260</name>
</gene>
<keyword evidence="2" id="KW-1185">Reference proteome</keyword>